<dbReference type="PANTHER" id="PTHR23152:SF4">
    <property type="entry name" value="2-OXOADIPATE DEHYDROGENASE COMPLEX COMPONENT E1"/>
    <property type="match status" value="1"/>
</dbReference>
<dbReference type="NCBIfam" id="NF006914">
    <property type="entry name" value="PRK09404.1"/>
    <property type="match status" value="1"/>
</dbReference>
<dbReference type="GO" id="GO:0006099">
    <property type="term" value="P:tricarboxylic acid cycle"/>
    <property type="evidence" value="ECO:0007669"/>
    <property type="project" value="TreeGrafter"/>
</dbReference>
<evidence type="ECO:0000256" key="6">
    <source>
        <dbReference type="ARBA" id="ARBA00023052"/>
    </source>
</evidence>
<evidence type="ECO:0000256" key="5">
    <source>
        <dbReference type="ARBA" id="ARBA00023002"/>
    </source>
</evidence>
<dbReference type="Pfam" id="PF16870">
    <property type="entry name" value="OxoGdeHyase_C"/>
    <property type="match status" value="1"/>
</dbReference>
<dbReference type="GO" id="GO:0004591">
    <property type="term" value="F:oxoglutarate dehydrogenase (succinyl-transferring) activity"/>
    <property type="evidence" value="ECO:0007669"/>
    <property type="project" value="UniProtKB-EC"/>
</dbReference>
<dbReference type="InterPro" id="IPR011603">
    <property type="entry name" value="2oxoglutarate_DH_E1"/>
</dbReference>
<dbReference type="Gene3D" id="3.40.50.12470">
    <property type="match status" value="1"/>
</dbReference>
<evidence type="ECO:0000256" key="3">
    <source>
        <dbReference type="ARBA" id="ARBA00006936"/>
    </source>
</evidence>
<dbReference type="PANTHER" id="PTHR23152">
    <property type="entry name" value="2-OXOGLUTARATE DEHYDROGENASE"/>
    <property type="match status" value="1"/>
</dbReference>
<feature type="domain" description="Transketolase-like pyrimidine-binding" evidence="7">
    <location>
        <begin position="611"/>
        <end position="804"/>
    </location>
</feature>
<dbReference type="SUPFAM" id="SSF52518">
    <property type="entry name" value="Thiamin diphosphate-binding fold (THDP-binding)"/>
    <property type="match status" value="2"/>
</dbReference>
<evidence type="ECO:0000313" key="8">
    <source>
        <dbReference type="EMBL" id="PQV64078.1"/>
    </source>
</evidence>
<evidence type="ECO:0000256" key="1">
    <source>
        <dbReference type="ARBA" id="ARBA00001964"/>
    </source>
</evidence>
<comment type="cofactor">
    <cofactor evidence="1">
        <name>thiamine diphosphate</name>
        <dbReference type="ChEBI" id="CHEBI:58937"/>
    </cofactor>
</comment>
<keyword evidence="6" id="KW-0786">Thiamine pyrophosphate</keyword>
<accession>A0A2S8STH2</accession>
<evidence type="ECO:0000313" key="9">
    <source>
        <dbReference type="Proteomes" id="UP000237684"/>
    </source>
</evidence>
<dbReference type="InterPro" id="IPR032106">
    <property type="entry name" value="2-oxogl_dehyd_N"/>
</dbReference>
<dbReference type="InterPro" id="IPR001017">
    <property type="entry name" value="DH_E1"/>
</dbReference>
<dbReference type="InterPro" id="IPR031717">
    <property type="entry name" value="ODO-1/KGD_C"/>
</dbReference>
<dbReference type="FunCoup" id="A0A2S8STH2">
    <property type="interactions" value="349"/>
</dbReference>
<sequence>MNFPNSSNLLFVEEIFADFERDPESVPAEWRDYFQSLESSLGAGENGATQLGPTFLPSSIFNPAGDTRVISAPPQKMESAEPAPDYGARRREFITGAAMSRQEAVTQLVRNYRVRGHLLADLDPLGFTPVPVIPELDPLFYGFTEADMDRVFACDKTIEPSGMLPLRELIARLHNTYSRTIGVQFTHIDDIEARNWLQQRMESTQNRLELSRKEQVRILTRLTDAVTFEEFIRRKFTGAKSFSLEGAESLLPLLDLAIEEAGEEGVQEIVMGMAHRGRLNVLANIIGKSASEIFREFEDKDPDLHVGGGDVKYHLGYVNDWQTSSGRKVHLALCFNPSHLEFVNTVAMGRLRAKQDRIEDDARKRGLCILIHGDAAFAGEGVVQETLNLSQLPGYTVGGTLHVVINNQIGFTTGPSEARSSHYCTDVAKMLQIPIFHVNGEDPEAVAAVVRTAMDFRREFGRDAVIDMYGYRKLGHNEGDEPAFTQPLIYAAIAKRKPVREAYLDRLLKLGGVTREEADAIAERRRQQLETELNEAHSDNYQSEKGVRRTHGGYLGGPESNCPDISTGVPKERISMLLEGLIKMPEGFTPHPKIVRILKARGQMAAGELPLDWAAGEALAFATIATEGIPIRLTGQDSERGTFSHRHAVLHDVENDAEFTPLLHLSKEQARVEIHNSPLSEIGVLGFEYGYSLDFLGGLCIWEAQFGDFWNTAQVIVDQFIVSAEDKWQHLSGLALLLPHGYEGAGPEHSSARMERFLTMGAEDNIQVCYPTTPAQMFHLMRRQVLRKWRKPLIVMSPKSLLRHLECISSLEDLATGTFQRILADTGGRVGPEIQKVLLCTGKIYYELDKEREARKADDVAILRIEQLYPLAQEELENALGSYAPGTKVVWVQEEPENMGAWRHFEYAYRGYLEKQFQFSGSMRARSASPATGSASSHRKEQQALIDAAFDR</sequence>
<dbReference type="Gene3D" id="3.40.50.970">
    <property type="match status" value="1"/>
</dbReference>
<protein>
    <recommendedName>
        <fullName evidence="4">oxoglutarate dehydrogenase (succinyl-transferring)</fullName>
        <ecNumber evidence="4">1.2.4.2</ecNumber>
    </recommendedName>
</protein>
<comment type="function">
    <text evidence="2">E1 component of the 2-oxoglutarate dehydrogenase (OGDH) complex which catalyzes the decarboxylation of 2-oxoglutarate, the first step in the conversion of 2-oxoglutarate to succinyl-CoA and CO(2).</text>
</comment>
<comment type="similarity">
    <text evidence="3">Belongs to the alpha-ketoglutarate dehydrogenase family.</text>
</comment>
<dbReference type="NCBIfam" id="NF008907">
    <property type="entry name" value="PRK12270.1"/>
    <property type="match status" value="1"/>
</dbReference>
<reference evidence="8 9" key="1">
    <citation type="journal article" date="2018" name="Syst. Appl. Microbiol.">
        <title>Abditibacterium utsteinense sp. nov., the first cultivated member of candidate phylum FBP, isolated from ice-free Antarctic soil samples.</title>
        <authorList>
            <person name="Tahon G."/>
            <person name="Tytgat B."/>
            <person name="Lebbe L."/>
            <person name="Carlier A."/>
            <person name="Willems A."/>
        </authorList>
    </citation>
    <scope>NUCLEOTIDE SEQUENCE [LARGE SCALE GENOMIC DNA]</scope>
    <source>
        <strain evidence="8 9">LMG 29911</strain>
    </source>
</reference>
<evidence type="ECO:0000259" key="7">
    <source>
        <dbReference type="SMART" id="SM00861"/>
    </source>
</evidence>
<name>A0A2S8STH2_9BACT</name>
<dbReference type="Pfam" id="PF00676">
    <property type="entry name" value="E1_dh"/>
    <property type="match status" value="1"/>
</dbReference>
<evidence type="ECO:0000256" key="4">
    <source>
        <dbReference type="ARBA" id="ARBA00012280"/>
    </source>
</evidence>
<dbReference type="Gene3D" id="3.40.50.11610">
    <property type="entry name" value="Multifunctional 2-oxoglutarate metabolism enzyme, C-terminal domain"/>
    <property type="match status" value="1"/>
</dbReference>
<dbReference type="InterPro" id="IPR029061">
    <property type="entry name" value="THDP-binding"/>
</dbReference>
<dbReference type="RefSeq" id="WP_105483547.1">
    <property type="nucleotide sequence ID" value="NZ_NIGF01000007.1"/>
</dbReference>
<dbReference type="CDD" id="cd02016">
    <property type="entry name" value="TPP_E1_OGDC_like"/>
    <property type="match status" value="1"/>
</dbReference>
<dbReference type="PIRSF" id="PIRSF000157">
    <property type="entry name" value="Oxoglu_dh_E1"/>
    <property type="match status" value="1"/>
</dbReference>
<dbReference type="InterPro" id="IPR005475">
    <property type="entry name" value="Transketolase-like_Pyr-bd"/>
</dbReference>
<dbReference type="AlphaFoldDB" id="A0A2S8STH2"/>
<dbReference type="OrthoDB" id="9759785at2"/>
<dbReference type="Pfam" id="PF16078">
    <property type="entry name" value="2-oxogl_dehyd_N"/>
    <property type="match status" value="1"/>
</dbReference>
<dbReference type="EMBL" id="NIGF01000007">
    <property type="protein sequence ID" value="PQV64078.1"/>
    <property type="molecule type" value="Genomic_DNA"/>
</dbReference>
<gene>
    <name evidence="8" type="ORF">B1R32_107103</name>
</gene>
<dbReference type="InterPro" id="IPR042179">
    <property type="entry name" value="KGD_C_sf"/>
</dbReference>
<dbReference type="GO" id="GO:0005829">
    <property type="term" value="C:cytosol"/>
    <property type="evidence" value="ECO:0007669"/>
    <property type="project" value="TreeGrafter"/>
</dbReference>
<organism evidence="8 9">
    <name type="scientific">Abditibacterium utsteinense</name>
    <dbReference type="NCBI Taxonomy" id="1960156"/>
    <lineage>
        <taxon>Bacteria</taxon>
        <taxon>Pseudomonadati</taxon>
        <taxon>Abditibacteriota</taxon>
        <taxon>Abditibacteriia</taxon>
        <taxon>Abditibacteriales</taxon>
        <taxon>Abditibacteriaceae</taxon>
        <taxon>Abditibacterium</taxon>
    </lineage>
</organism>
<keyword evidence="5" id="KW-0560">Oxidoreductase</keyword>
<dbReference type="EC" id="1.2.4.2" evidence="4"/>
<dbReference type="Proteomes" id="UP000237684">
    <property type="component" value="Unassembled WGS sequence"/>
</dbReference>
<dbReference type="SMART" id="SM00861">
    <property type="entry name" value="Transket_pyr"/>
    <property type="match status" value="1"/>
</dbReference>
<dbReference type="Pfam" id="PF02779">
    <property type="entry name" value="Transket_pyr"/>
    <property type="match status" value="1"/>
</dbReference>
<dbReference type="GO" id="GO:0030976">
    <property type="term" value="F:thiamine pyrophosphate binding"/>
    <property type="evidence" value="ECO:0007669"/>
    <property type="project" value="InterPro"/>
</dbReference>
<dbReference type="InParanoid" id="A0A2S8STH2"/>
<dbReference type="NCBIfam" id="TIGR00239">
    <property type="entry name" value="2oxo_dh_E1"/>
    <property type="match status" value="1"/>
</dbReference>
<keyword evidence="9" id="KW-1185">Reference proteome</keyword>
<dbReference type="Gene3D" id="1.10.287.1150">
    <property type="entry name" value="TPP helical domain"/>
    <property type="match status" value="1"/>
</dbReference>
<comment type="caution">
    <text evidence="8">The sequence shown here is derived from an EMBL/GenBank/DDBJ whole genome shotgun (WGS) entry which is preliminary data.</text>
</comment>
<evidence type="ECO:0000256" key="2">
    <source>
        <dbReference type="ARBA" id="ARBA00003906"/>
    </source>
</evidence>
<proteinExistence type="inferred from homology"/>
<dbReference type="GO" id="GO:0045252">
    <property type="term" value="C:oxoglutarate dehydrogenase complex"/>
    <property type="evidence" value="ECO:0007669"/>
    <property type="project" value="TreeGrafter"/>
</dbReference>